<gene>
    <name evidence="6" type="primary">xynZ</name>
    <name evidence="6" type="ORF">Enr13x_36940</name>
</gene>
<sequence length="943" mass="106745">MSRTRTIGHSLAFICTALVLTVVAVNAQDARRQRTRFAPIHEALNLSDEQTPKFLSIQKAMTTKWAELQKMEPEQRKAEQERFYKARFEELEELLTPQQMTQYREIRRRRFNSPNGRPQARPNASETNRKPFALADYSGSDVAGIESVLDESLVESQPWRQQANERIDRHRKATLEIRVVDDEGNPLAGVPVHVKQQRHLFRFGGVVSGRSMHASAGDQNARPITAVTPEQYKQMFLRLGFNAAGFGMYLKYKRRSMAEPHLPKLFEWFQEHNIPVRGHCLIWPGGDYGSFMPPGLSKLVYVDDPNANWSSTAKGVPRDKLTEAEQQNVRDLCKRMIEESAGQWPVFEWDVINETRNNHIVQDLVGHDVIADWFKIAKQATVDRNALLYLNENKVISDPADGDVTDKMRQFESEVRLLLENDAPISALGFQCRFANQTPPETIYKRLQYFEKFNLPIAATEFEMKDTIGDELEKAAMTERVMTVLFSHRLVNGIYAWTTLPRGSGGTASRAILESDGRLRLRGKVWMHLMKKRWWTDETLTTDANGKVSLRGFKGDYTILVGGNVVDLKLDEDQQTEVTRSAPAEQSAIGLTEIEGRTWLITPEGKPFFAHGITHATNRSLSADYGALSKACQDLGFNAYGYGCPGPLKSNLPYVEGRNYVPISTYRGKGGSFRFIDIFDPRQQQRLATQVKQTCLQNRDNPNLIGYYWTDLGAWPLKNSVGKNWVDFIRELPADAPGRKAYAEFLDSWQGDDAKARDLGFLRVIAREYFRVMGEANQEHDPDHLIFGDRFAFNTIVPEVLEELVPWVDAIAIQPPFQPGFPKAKYQEIHELTGKPILICDFAIRFKDGDKSIRGWQLQEDAAAAGVHYAKYIHAALQTPYIIGAFWCNPVDSTGAFNRSGGLKQGFFGDGLTPRPGLSEAVAELNRHITQVTPDRADAPEVK</sequence>
<feature type="domain" description="GH10" evidence="5">
    <location>
        <begin position="264"/>
        <end position="498"/>
    </location>
</feature>
<organism evidence="6 7">
    <name type="scientific">Stieleria neptunia</name>
    <dbReference type="NCBI Taxonomy" id="2527979"/>
    <lineage>
        <taxon>Bacteria</taxon>
        <taxon>Pseudomonadati</taxon>
        <taxon>Planctomycetota</taxon>
        <taxon>Planctomycetia</taxon>
        <taxon>Pirellulales</taxon>
        <taxon>Pirellulaceae</taxon>
        <taxon>Stieleria</taxon>
    </lineage>
</organism>
<feature type="region of interest" description="Disordered" evidence="4">
    <location>
        <begin position="109"/>
        <end position="129"/>
    </location>
</feature>
<evidence type="ECO:0000256" key="3">
    <source>
        <dbReference type="ARBA" id="ARBA00023326"/>
    </source>
</evidence>
<evidence type="ECO:0000256" key="4">
    <source>
        <dbReference type="SAM" id="MobiDB-lite"/>
    </source>
</evidence>
<feature type="compositionally biased region" description="Polar residues" evidence="4">
    <location>
        <begin position="112"/>
        <end position="126"/>
    </location>
</feature>
<dbReference type="InterPro" id="IPR001000">
    <property type="entry name" value="GH10_dom"/>
</dbReference>
<dbReference type="InterPro" id="IPR017853">
    <property type="entry name" value="GH"/>
</dbReference>
<accession>A0A518HSP8</accession>
<dbReference type="PANTHER" id="PTHR31490">
    <property type="entry name" value="GLYCOSYL HYDROLASE"/>
    <property type="match status" value="1"/>
</dbReference>
<evidence type="ECO:0000256" key="1">
    <source>
        <dbReference type="ARBA" id="ARBA00022801"/>
    </source>
</evidence>
<dbReference type="KEGG" id="snep:Enr13x_36940"/>
<keyword evidence="1 6" id="KW-0378">Hydrolase</keyword>
<dbReference type="EC" id="3.2.1.8" evidence="6"/>
<dbReference type="InterPro" id="IPR044846">
    <property type="entry name" value="GH10"/>
</dbReference>
<keyword evidence="6" id="KW-0858">Xylan degradation</keyword>
<dbReference type="AlphaFoldDB" id="A0A518HSP8"/>
<name>A0A518HSP8_9BACT</name>
<dbReference type="EMBL" id="CP037423">
    <property type="protein sequence ID" value="QDV43834.1"/>
    <property type="molecule type" value="Genomic_DNA"/>
</dbReference>
<protein>
    <submittedName>
        <fullName evidence="6">Endo-1,4-beta-xylanase Z</fullName>
        <ecNumber evidence="6">3.2.1.8</ecNumber>
    </submittedName>
</protein>
<evidence type="ECO:0000256" key="2">
    <source>
        <dbReference type="ARBA" id="ARBA00023277"/>
    </source>
</evidence>
<dbReference type="Gene3D" id="3.20.20.80">
    <property type="entry name" value="Glycosidases"/>
    <property type="match status" value="3"/>
</dbReference>
<keyword evidence="7" id="KW-1185">Reference proteome</keyword>
<reference evidence="6 7" key="1">
    <citation type="submission" date="2019-03" db="EMBL/GenBank/DDBJ databases">
        <title>Deep-cultivation of Planctomycetes and their phenomic and genomic characterization uncovers novel biology.</title>
        <authorList>
            <person name="Wiegand S."/>
            <person name="Jogler M."/>
            <person name="Boedeker C."/>
            <person name="Pinto D."/>
            <person name="Vollmers J."/>
            <person name="Rivas-Marin E."/>
            <person name="Kohn T."/>
            <person name="Peeters S.H."/>
            <person name="Heuer A."/>
            <person name="Rast P."/>
            <person name="Oberbeckmann S."/>
            <person name="Bunk B."/>
            <person name="Jeske O."/>
            <person name="Meyerdierks A."/>
            <person name="Storesund J.E."/>
            <person name="Kallscheuer N."/>
            <person name="Luecker S."/>
            <person name="Lage O.M."/>
            <person name="Pohl T."/>
            <person name="Merkel B.J."/>
            <person name="Hornburger P."/>
            <person name="Mueller R.-W."/>
            <person name="Bruemmer F."/>
            <person name="Labrenz M."/>
            <person name="Spormann A.M."/>
            <person name="Op den Camp H."/>
            <person name="Overmann J."/>
            <person name="Amann R."/>
            <person name="Jetten M.S.M."/>
            <person name="Mascher T."/>
            <person name="Medema M.H."/>
            <person name="Devos D.P."/>
            <person name="Kaster A.-K."/>
            <person name="Ovreas L."/>
            <person name="Rohde M."/>
            <person name="Galperin M.Y."/>
            <person name="Jogler C."/>
        </authorList>
    </citation>
    <scope>NUCLEOTIDE SEQUENCE [LARGE SCALE GENOMIC DNA]</scope>
    <source>
        <strain evidence="6 7">Enr13</strain>
    </source>
</reference>
<keyword evidence="3" id="KW-0624">Polysaccharide degradation</keyword>
<dbReference type="SUPFAM" id="SSF51445">
    <property type="entry name" value="(Trans)glycosidases"/>
    <property type="match status" value="2"/>
</dbReference>
<dbReference type="GO" id="GO:0045493">
    <property type="term" value="P:xylan catabolic process"/>
    <property type="evidence" value="ECO:0007669"/>
    <property type="project" value="UniProtKB-KW"/>
</dbReference>
<dbReference type="GO" id="GO:0031176">
    <property type="term" value="F:endo-1,4-beta-xylanase activity"/>
    <property type="evidence" value="ECO:0007669"/>
    <property type="project" value="UniProtKB-EC"/>
</dbReference>
<dbReference type="Pfam" id="PF00331">
    <property type="entry name" value="Glyco_hydro_10"/>
    <property type="match status" value="1"/>
</dbReference>
<evidence type="ECO:0000313" key="7">
    <source>
        <dbReference type="Proteomes" id="UP000319004"/>
    </source>
</evidence>
<proteinExistence type="predicted"/>
<keyword evidence="2" id="KW-0119">Carbohydrate metabolism</keyword>
<evidence type="ECO:0000313" key="6">
    <source>
        <dbReference type="EMBL" id="QDV43834.1"/>
    </source>
</evidence>
<evidence type="ECO:0000259" key="5">
    <source>
        <dbReference type="Pfam" id="PF00331"/>
    </source>
</evidence>
<dbReference type="PANTHER" id="PTHR31490:SF1">
    <property type="entry name" value="ENDO-1,4-BETA-XYLANASE 1"/>
    <property type="match status" value="1"/>
</dbReference>
<keyword evidence="6" id="KW-0326">Glycosidase</keyword>
<dbReference type="Proteomes" id="UP000319004">
    <property type="component" value="Chromosome"/>
</dbReference>